<accession>A0A6J3EDI5</accession>
<sequence length="114" mass="12744">MTSKAKRVLPTRPEPPTVEQVLADVGGTRPADPVLLLPAEPPRTPGGDHDGPAPGQEAAEEEERERLYRQSRGYVEMNRRLREARGQLAEKCEELRRAGAALERDMAEMRQKAF</sequence>
<dbReference type="GeneID" id="116498979"/>
<dbReference type="CTD" id="113568578"/>
<evidence type="ECO:0000256" key="1">
    <source>
        <dbReference type="ARBA" id="ARBA00006137"/>
    </source>
</evidence>
<organism evidence="4 5">
    <name type="scientific">Aythya fuligula</name>
    <name type="common">Tufted duck</name>
    <name type="synonym">Anas fuligula</name>
    <dbReference type="NCBI Taxonomy" id="219594"/>
    <lineage>
        <taxon>Eukaryota</taxon>
        <taxon>Metazoa</taxon>
        <taxon>Chordata</taxon>
        <taxon>Craniata</taxon>
        <taxon>Vertebrata</taxon>
        <taxon>Euteleostomi</taxon>
        <taxon>Archelosauria</taxon>
        <taxon>Archosauria</taxon>
        <taxon>Dinosauria</taxon>
        <taxon>Saurischia</taxon>
        <taxon>Theropoda</taxon>
        <taxon>Coelurosauria</taxon>
        <taxon>Aves</taxon>
        <taxon>Neognathae</taxon>
        <taxon>Galloanserae</taxon>
        <taxon>Anseriformes</taxon>
        <taxon>Anatidae</taxon>
        <taxon>Aythyinae</taxon>
        <taxon>Aythya</taxon>
    </lineage>
</organism>
<feature type="coiled-coil region" evidence="2">
    <location>
        <begin position="74"/>
        <end position="112"/>
    </location>
</feature>
<gene>
    <name evidence="5" type="primary">C26H19orf25</name>
</gene>
<proteinExistence type="inferred from homology"/>
<evidence type="ECO:0000313" key="4">
    <source>
        <dbReference type="Proteomes" id="UP000504639"/>
    </source>
</evidence>
<dbReference type="AlphaFoldDB" id="A0A6J3EDI5"/>
<dbReference type="RefSeq" id="XP_032059388.1">
    <property type="nucleotide sequence ID" value="XM_032203497.1"/>
</dbReference>
<name>A0A6J3EDI5_AYTFU</name>
<evidence type="ECO:0000313" key="5">
    <source>
        <dbReference type="RefSeq" id="XP_032059388.1"/>
    </source>
</evidence>
<dbReference type="InParanoid" id="A0A6J3EDI5"/>
<dbReference type="InterPro" id="IPR028227">
    <property type="entry name" value="UPF0449"/>
</dbReference>
<keyword evidence="4" id="KW-1185">Reference proteome</keyword>
<evidence type="ECO:0000256" key="3">
    <source>
        <dbReference type="SAM" id="MobiDB-lite"/>
    </source>
</evidence>
<comment type="similarity">
    <text evidence="1">Belongs to the UPF0449 family.</text>
</comment>
<protein>
    <submittedName>
        <fullName evidence="5">UPF0449 protein C19orf25 homolog</fullName>
    </submittedName>
</protein>
<dbReference type="Proteomes" id="UP000504639">
    <property type="component" value="Chromosome 26"/>
</dbReference>
<feature type="region of interest" description="Disordered" evidence="3">
    <location>
        <begin position="1"/>
        <end position="70"/>
    </location>
</feature>
<evidence type="ECO:0000256" key="2">
    <source>
        <dbReference type="SAM" id="Coils"/>
    </source>
</evidence>
<keyword evidence="2" id="KW-0175">Coiled coil</keyword>
<dbReference type="PANTHER" id="PTHR34766:SF1">
    <property type="entry name" value="UPF0449 PROTEIN C19ORF25"/>
    <property type="match status" value="1"/>
</dbReference>
<dbReference type="PANTHER" id="PTHR34766">
    <property type="entry name" value="UPF0449 PROTEIN C19ORF25"/>
    <property type="match status" value="1"/>
</dbReference>
<dbReference type="KEGG" id="aful:116498979"/>
<reference evidence="5" key="1">
    <citation type="submission" date="2025-08" db="UniProtKB">
        <authorList>
            <consortium name="RefSeq"/>
        </authorList>
    </citation>
    <scope>IDENTIFICATION</scope>
    <source>
        <tissue evidence="5">Lung</tissue>
    </source>
</reference>
<dbReference type="Pfam" id="PF15136">
    <property type="entry name" value="UPF0449"/>
    <property type="match status" value="1"/>
</dbReference>